<sequence length="288" mass="33225">MIDFEWYRSFISIYKHGSVSAAAKARFMTQPAMSQHLAALESEVGEPLFTRAPRKMVPTDRGKELYTKLVPLIENLESTTQEIKQTSNHPSEMPLLKLGSPVEFFTGRVLDKVRSLDIRYLIHFGTAPTLLNQLINEEVDVIMTPQKQTVTGIEYTSLEVETFVVVAPKNIKVEEEWSDIESWLHEQSWLSYGLDLPIIRRYWREHFNKRPDIKAKHIIPNLQSILKAIEKGMGVSVLPLYLIEEAVKEGKVQILFPEVSVENALYAAYRIDQRDDPNIKTMIQQWKK</sequence>
<dbReference type="InterPro" id="IPR005119">
    <property type="entry name" value="LysR_subst-bd"/>
</dbReference>
<keyword evidence="7" id="KW-1185">Reference proteome</keyword>
<evidence type="ECO:0000313" key="7">
    <source>
        <dbReference type="Proteomes" id="UP000321886"/>
    </source>
</evidence>
<protein>
    <submittedName>
        <fullName evidence="6">LysR family transcriptional regulator</fullName>
    </submittedName>
</protein>
<dbReference type="OrthoDB" id="9778774at2"/>
<proteinExistence type="inferred from homology"/>
<dbReference type="AlphaFoldDB" id="A0A511WMG3"/>
<dbReference type="PANTHER" id="PTHR30126:SF40">
    <property type="entry name" value="HTH-TYPE TRANSCRIPTIONAL REGULATOR GLTR"/>
    <property type="match status" value="1"/>
</dbReference>
<name>A0A511WMG3_9BACI</name>
<evidence type="ECO:0000256" key="3">
    <source>
        <dbReference type="ARBA" id="ARBA00023125"/>
    </source>
</evidence>
<dbReference type="RefSeq" id="WP_146813000.1">
    <property type="nucleotide sequence ID" value="NZ_BJYD01000004.1"/>
</dbReference>
<dbReference type="CDD" id="cd05466">
    <property type="entry name" value="PBP2_LTTR_substrate"/>
    <property type="match status" value="1"/>
</dbReference>
<dbReference type="GO" id="GO:0000976">
    <property type="term" value="F:transcription cis-regulatory region binding"/>
    <property type="evidence" value="ECO:0007669"/>
    <property type="project" value="TreeGrafter"/>
</dbReference>
<keyword evidence="3" id="KW-0238">DNA-binding</keyword>
<dbReference type="PANTHER" id="PTHR30126">
    <property type="entry name" value="HTH-TYPE TRANSCRIPTIONAL REGULATOR"/>
    <property type="match status" value="1"/>
</dbReference>
<evidence type="ECO:0000259" key="5">
    <source>
        <dbReference type="PROSITE" id="PS50931"/>
    </source>
</evidence>
<reference evidence="6 7" key="1">
    <citation type="submission" date="2019-07" db="EMBL/GenBank/DDBJ databases">
        <title>Whole genome shotgun sequence of Halobacillus faecis NBRC 103569.</title>
        <authorList>
            <person name="Hosoyama A."/>
            <person name="Uohara A."/>
            <person name="Ohji S."/>
            <person name="Ichikawa N."/>
        </authorList>
    </citation>
    <scope>NUCLEOTIDE SEQUENCE [LARGE SCALE GENOMIC DNA]</scope>
    <source>
        <strain evidence="6 7">NBRC 103569</strain>
    </source>
</reference>
<evidence type="ECO:0000256" key="1">
    <source>
        <dbReference type="ARBA" id="ARBA00009437"/>
    </source>
</evidence>
<dbReference type="PRINTS" id="PR00039">
    <property type="entry name" value="HTHLYSR"/>
</dbReference>
<dbReference type="Pfam" id="PF00126">
    <property type="entry name" value="HTH_1"/>
    <property type="match status" value="1"/>
</dbReference>
<dbReference type="SUPFAM" id="SSF46785">
    <property type="entry name" value="Winged helix' DNA-binding domain"/>
    <property type="match status" value="1"/>
</dbReference>
<dbReference type="Gene3D" id="1.10.10.10">
    <property type="entry name" value="Winged helix-like DNA-binding domain superfamily/Winged helix DNA-binding domain"/>
    <property type="match status" value="1"/>
</dbReference>
<dbReference type="Proteomes" id="UP000321886">
    <property type="component" value="Unassembled WGS sequence"/>
</dbReference>
<dbReference type="SUPFAM" id="SSF53850">
    <property type="entry name" value="Periplasmic binding protein-like II"/>
    <property type="match status" value="1"/>
</dbReference>
<comment type="caution">
    <text evidence="6">The sequence shown here is derived from an EMBL/GenBank/DDBJ whole genome shotgun (WGS) entry which is preliminary data.</text>
</comment>
<dbReference type="EMBL" id="BJYD01000004">
    <property type="protein sequence ID" value="GEN52247.1"/>
    <property type="molecule type" value="Genomic_DNA"/>
</dbReference>
<dbReference type="Pfam" id="PF03466">
    <property type="entry name" value="LysR_substrate"/>
    <property type="match status" value="1"/>
</dbReference>
<organism evidence="6 7">
    <name type="scientific">Halobacillus faecis</name>
    <dbReference type="NCBI Taxonomy" id="360184"/>
    <lineage>
        <taxon>Bacteria</taxon>
        <taxon>Bacillati</taxon>
        <taxon>Bacillota</taxon>
        <taxon>Bacilli</taxon>
        <taxon>Bacillales</taxon>
        <taxon>Bacillaceae</taxon>
        <taxon>Halobacillus</taxon>
    </lineage>
</organism>
<dbReference type="GO" id="GO:0003700">
    <property type="term" value="F:DNA-binding transcription factor activity"/>
    <property type="evidence" value="ECO:0007669"/>
    <property type="project" value="InterPro"/>
</dbReference>
<gene>
    <name evidence="6" type="ORF">HFA01_05090</name>
</gene>
<dbReference type="Gene3D" id="3.40.190.10">
    <property type="entry name" value="Periplasmic binding protein-like II"/>
    <property type="match status" value="2"/>
</dbReference>
<evidence type="ECO:0000313" key="6">
    <source>
        <dbReference type="EMBL" id="GEN52247.1"/>
    </source>
</evidence>
<dbReference type="InterPro" id="IPR000847">
    <property type="entry name" value="LysR_HTH_N"/>
</dbReference>
<keyword evidence="2" id="KW-0805">Transcription regulation</keyword>
<feature type="domain" description="HTH lysR-type" evidence="5">
    <location>
        <begin position="2"/>
        <end position="59"/>
    </location>
</feature>
<evidence type="ECO:0000256" key="2">
    <source>
        <dbReference type="ARBA" id="ARBA00023015"/>
    </source>
</evidence>
<accession>A0A511WMG3</accession>
<dbReference type="InterPro" id="IPR036388">
    <property type="entry name" value="WH-like_DNA-bd_sf"/>
</dbReference>
<keyword evidence="4" id="KW-0804">Transcription</keyword>
<evidence type="ECO:0000256" key="4">
    <source>
        <dbReference type="ARBA" id="ARBA00023163"/>
    </source>
</evidence>
<comment type="similarity">
    <text evidence="1">Belongs to the LysR transcriptional regulatory family.</text>
</comment>
<dbReference type="PROSITE" id="PS50931">
    <property type="entry name" value="HTH_LYSR"/>
    <property type="match status" value="1"/>
</dbReference>
<dbReference type="InterPro" id="IPR036390">
    <property type="entry name" value="WH_DNA-bd_sf"/>
</dbReference>